<dbReference type="Pfam" id="PF04263">
    <property type="entry name" value="TPK_catalytic"/>
    <property type="match status" value="1"/>
</dbReference>
<dbReference type="EMBL" id="JAAZON010000270">
    <property type="protein sequence ID" value="NMC62754.1"/>
    <property type="molecule type" value="Genomic_DNA"/>
</dbReference>
<sequence>MKRAVVFVNGEAGKLHKLIPQIREHELILCADGGAVHCFNYGMVPHVIIGDLDSLSQSPEILQHFRSLKVSFLKYPSNKDYSDLELTLDYALEQKVTTLLLLCPFGGRLDHLLGNVFLASLEKYSSMSIEFSDGYQSAFLLRGAEERTLSGKIGSTFSLIPLSSEVHGVNLSGATWPLKDATLNFGKTLSLSNSFAKTNLQISIKEGLMLLVWETP</sequence>
<comment type="caution">
    <text evidence="7">The sequence shown here is derived from an EMBL/GenBank/DDBJ whole genome shotgun (WGS) entry which is preliminary data.</text>
</comment>
<dbReference type="PANTHER" id="PTHR41299:SF1">
    <property type="entry name" value="THIAMINE PYROPHOSPHOKINASE"/>
    <property type="match status" value="1"/>
</dbReference>
<dbReference type="Pfam" id="PF04265">
    <property type="entry name" value="TPK_B1_binding"/>
    <property type="match status" value="1"/>
</dbReference>
<evidence type="ECO:0000313" key="8">
    <source>
        <dbReference type="Proteomes" id="UP000524246"/>
    </source>
</evidence>
<evidence type="ECO:0000256" key="3">
    <source>
        <dbReference type="ARBA" id="ARBA00022777"/>
    </source>
</evidence>
<dbReference type="InterPro" id="IPR006282">
    <property type="entry name" value="Thi_PPkinase"/>
</dbReference>
<dbReference type="InterPro" id="IPR036371">
    <property type="entry name" value="TPK_B1-bd_sf"/>
</dbReference>
<dbReference type="PANTHER" id="PTHR41299">
    <property type="entry name" value="THIAMINE PYROPHOSPHOKINASE"/>
    <property type="match status" value="1"/>
</dbReference>
<dbReference type="NCBIfam" id="TIGR01378">
    <property type="entry name" value="thi_PPkinase"/>
    <property type="match status" value="1"/>
</dbReference>
<dbReference type="CDD" id="cd07995">
    <property type="entry name" value="TPK"/>
    <property type="match status" value="1"/>
</dbReference>
<dbReference type="SUPFAM" id="SSF63862">
    <property type="entry name" value="Thiamin pyrophosphokinase, substrate-binding domain"/>
    <property type="match status" value="1"/>
</dbReference>
<gene>
    <name evidence="7" type="ORF">GYA55_06240</name>
</gene>
<keyword evidence="2" id="KW-0547">Nucleotide-binding</keyword>
<evidence type="ECO:0000256" key="1">
    <source>
        <dbReference type="ARBA" id="ARBA00022679"/>
    </source>
</evidence>
<dbReference type="InterPro" id="IPR053149">
    <property type="entry name" value="TPK"/>
</dbReference>
<dbReference type="GO" id="GO:0006772">
    <property type="term" value="P:thiamine metabolic process"/>
    <property type="evidence" value="ECO:0007669"/>
    <property type="project" value="UniProtKB-UniRule"/>
</dbReference>
<dbReference type="Gene3D" id="3.40.50.10240">
    <property type="entry name" value="Thiamin pyrophosphokinase, catalytic domain"/>
    <property type="match status" value="1"/>
</dbReference>
<dbReference type="GO" id="GO:0009229">
    <property type="term" value="P:thiamine diphosphate biosynthetic process"/>
    <property type="evidence" value="ECO:0007669"/>
    <property type="project" value="InterPro"/>
</dbReference>
<proteinExistence type="predicted"/>
<dbReference type="SMART" id="SM00983">
    <property type="entry name" value="TPK_B1_binding"/>
    <property type="match status" value="1"/>
</dbReference>
<name>A0A7X9FS02_9DELT</name>
<keyword evidence="3 7" id="KW-0418">Kinase</keyword>
<dbReference type="InterPro" id="IPR007373">
    <property type="entry name" value="Thiamin_PyroPKinase_B1-bd"/>
</dbReference>
<dbReference type="GO" id="GO:0030975">
    <property type="term" value="F:thiamine binding"/>
    <property type="evidence" value="ECO:0007669"/>
    <property type="project" value="InterPro"/>
</dbReference>
<evidence type="ECO:0000256" key="5">
    <source>
        <dbReference type="NCBIfam" id="TIGR01378"/>
    </source>
</evidence>
<evidence type="ECO:0000259" key="6">
    <source>
        <dbReference type="SMART" id="SM00983"/>
    </source>
</evidence>
<dbReference type="InterPro" id="IPR036759">
    <property type="entry name" value="TPK_catalytic_sf"/>
</dbReference>
<evidence type="ECO:0000256" key="4">
    <source>
        <dbReference type="ARBA" id="ARBA00022840"/>
    </source>
</evidence>
<evidence type="ECO:0000313" key="7">
    <source>
        <dbReference type="EMBL" id="NMC62754.1"/>
    </source>
</evidence>
<dbReference type="GO" id="GO:0005524">
    <property type="term" value="F:ATP binding"/>
    <property type="evidence" value="ECO:0007669"/>
    <property type="project" value="UniProtKB-KW"/>
</dbReference>
<reference evidence="7 8" key="1">
    <citation type="journal article" date="2020" name="Biotechnol. Biofuels">
        <title>New insights from the biogas microbiome by comprehensive genome-resolved metagenomics of nearly 1600 species originating from multiple anaerobic digesters.</title>
        <authorList>
            <person name="Campanaro S."/>
            <person name="Treu L."/>
            <person name="Rodriguez-R L.M."/>
            <person name="Kovalovszki A."/>
            <person name="Ziels R.M."/>
            <person name="Maus I."/>
            <person name="Zhu X."/>
            <person name="Kougias P.G."/>
            <person name="Basile A."/>
            <person name="Luo G."/>
            <person name="Schluter A."/>
            <person name="Konstantinidis K.T."/>
            <person name="Angelidaki I."/>
        </authorList>
    </citation>
    <scope>NUCLEOTIDE SEQUENCE [LARGE SCALE GENOMIC DNA]</scope>
    <source>
        <strain evidence="7">AS27yjCOA_65</strain>
    </source>
</reference>
<keyword evidence="4" id="KW-0067">ATP-binding</keyword>
<dbReference type="InterPro" id="IPR007371">
    <property type="entry name" value="TPK_catalytic"/>
</dbReference>
<keyword evidence="1 7" id="KW-0808">Transferase</keyword>
<feature type="domain" description="Thiamin pyrophosphokinase thiamin-binding" evidence="6">
    <location>
        <begin position="151"/>
        <end position="210"/>
    </location>
</feature>
<dbReference type="SUPFAM" id="SSF63999">
    <property type="entry name" value="Thiamin pyrophosphokinase, catalytic domain"/>
    <property type="match status" value="1"/>
</dbReference>
<dbReference type="Proteomes" id="UP000524246">
    <property type="component" value="Unassembled WGS sequence"/>
</dbReference>
<protein>
    <recommendedName>
        <fullName evidence="5">Thiamine diphosphokinase</fullName>
        <ecNumber evidence="5">2.7.6.2</ecNumber>
    </recommendedName>
</protein>
<accession>A0A7X9FS02</accession>
<dbReference type="EC" id="2.7.6.2" evidence="5"/>
<evidence type="ECO:0000256" key="2">
    <source>
        <dbReference type="ARBA" id="ARBA00022741"/>
    </source>
</evidence>
<dbReference type="GO" id="GO:0016301">
    <property type="term" value="F:kinase activity"/>
    <property type="evidence" value="ECO:0007669"/>
    <property type="project" value="UniProtKB-KW"/>
</dbReference>
<dbReference type="GO" id="GO:0004788">
    <property type="term" value="F:thiamine diphosphokinase activity"/>
    <property type="evidence" value="ECO:0007669"/>
    <property type="project" value="UniProtKB-UniRule"/>
</dbReference>
<organism evidence="7 8">
    <name type="scientific">SAR324 cluster bacterium</name>
    <dbReference type="NCBI Taxonomy" id="2024889"/>
    <lineage>
        <taxon>Bacteria</taxon>
        <taxon>Deltaproteobacteria</taxon>
        <taxon>SAR324 cluster</taxon>
    </lineage>
</organism>
<dbReference type="AlphaFoldDB" id="A0A7X9FS02"/>